<evidence type="ECO:0000313" key="1">
    <source>
        <dbReference type="EMBL" id="MDT0643596.1"/>
    </source>
</evidence>
<dbReference type="Proteomes" id="UP001262889">
    <property type="component" value="Unassembled WGS sequence"/>
</dbReference>
<gene>
    <name evidence="1" type="ORF">RM553_12200</name>
</gene>
<accession>A0ABU3CB82</accession>
<reference evidence="1 2" key="1">
    <citation type="submission" date="2023-09" db="EMBL/GenBank/DDBJ databases">
        <authorList>
            <person name="Rey-Velasco X."/>
        </authorList>
    </citation>
    <scope>NUCLEOTIDE SEQUENCE [LARGE SCALE GENOMIC DNA]</scope>
    <source>
        <strain evidence="1 2">F363</strain>
    </source>
</reference>
<sequence length="116" mass="13416">MEDVDVIYHNKFGISFRWQNPDLHADPNRIQLVFKDMGFYLKKEELVQFSGNIKAAAQQNCCNCNRSNCRSVLVKSPLLKMDFAVTRAELEQISDLIEGTLFRINLNAYVNDICRN</sequence>
<proteinExistence type="predicted"/>
<organism evidence="1 2">
    <name type="scientific">Autumnicola tepida</name>
    <dbReference type="NCBI Taxonomy" id="3075595"/>
    <lineage>
        <taxon>Bacteria</taxon>
        <taxon>Pseudomonadati</taxon>
        <taxon>Bacteroidota</taxon>
        <taxon>Flavobacteriia</taxon>
        <taxon>Flavobacteriales</taxon>
        <taxon>Flavobacteriaceae</taxon>
        <taxon>Autumnicola</taxon>
    </lineage>
</organism>
<evidence type="ECO:0008006" key="3">
    <source>
        <dbReference type="Google" id="ProtNLM"/>
    </source>
</evidence>
<comment type="caution">
    <text evidence="1">The sequence shown here is derived from an EMBL/GenBank/DDBJ whole genome shotgun (WGS) entry which is preliminary data.</text>
</comment>
<dbReference type="EMBL" id="JAVRHQ010000014">
    <property type="protein sequence ID" value="MDT0643596.1"/>
    <property type="molecule type" value="Genomic_DNA"/>
</dbReference>
<protein>
    <recommendedName>
        <fullName evidence="3">Post-SET domain-containing protein</fullName>
    </recommendedName>
</protein>
<name>A0ABU3CB82_9FLAO</name>
<keyword evidence="2" id="KW-1185">Reference proteome</keyword>
<evidence type="ECO:0000313" key="2">
    <source>
        <dbReference type="Proteomes" id="UP001262889"/>
    </source>
</evidence>
<dbReference type="RefSeq" id="WP_311535215.1">
    <property type="nucleotide sequence ID" value="NZ_JAVRHQ010000014.1"/>
</dbReference>